<evidence type="ECO:0000313" key="3">
    <source>
        <dbReference type="EMBL" id="WMV39084.1"/>
    </source>
</evidence>
<dbReference type="EMBL" id="CP133618">
    <property type="protein sequence ID" value="WMV39084.1"/>
    <property type="molecule type" value="Genomic_DNA"/>
</dbReference>
<dbReference type="SUPFAM" id="SSF101447">
    <property type="entry name" value="Formin homology 2 domain (FH2 domain)"/>
    <property type="match status" value="1"/>
</dbReference>
<sequence length="415" mass="47290">MGKRTVGSPRRSILHMESIFGGLSEATGLFSKITPTSEWLMGTRLGFWKDKWIGTMSLEDIFRDLFVIALDQHKSVAEMWTQQRWDLRFRRMLNDWEIPRLTELFKQLENCFQGLQEGAYCLWWSGHYYISTMEDFINLRGIAWTMPNKIGDTLFSWEEAGAGAGNKERWRIIPSYFVAVLKKEKSSNSDSDDASSTWFSNYEEIFSQLSSVLRRLNEEMMDSLFGYIPGDQGKDDRIKVSSSFDQTSQYIQIIDPKKSQNLAILLKALNVTTEELYDALDEGKSLSLPMVAEEVSSIKESFATLEVASKELRNSRLFLKLLEAVLNTGNSMNDGAQAFKLDTFETLRSHRLKENQSTTSVQTEDFVEDNAQESADYHRNLGLQVVSGLSNELENVRKASLIDGKNLSSAVMKLS</sequence>
<organism evidence="3 4">
    <name type="scientific">Solanum verrucosum</name>
    <dbReference type="NCBI Taxonomy" id="315347"/>
    <lineage>
        <taxon>Eukaryota</taxon>
        <taxon>Viridiplantae</taxon>
        <taxon>Streptophyta</taxon>
        <taxon>Embryophyta</taxon>
        <taxon>Tracheophyta</taxon>
        <taxon>Spermatophyta</taxon>
        <taxon>Magnoliopsida</taxon>
        <taxon>eudicotyledons</taxon>
        <taxon>Gunneridae</taxon>
        <taxon>Pentapetalae</taxon>
        <taxon>asterids</taxon>
        <taxon>lamiids</taxon>
        <taxon>Solanales</taxon>
        <taxon>Solanaceae</taxon>
        <taxon>Solanoideae</taxon>
        <taxon>Solaneae</taxon>
        <taxon>Solanum</taxon>
    </lineage>
</organism>
<accession>A0AAF0U4H9</accession>
<dbReference type="Gene3D" id="1.20.58.2220">
    <property type="entry name" value="Formin, FH2 domain"/>
    <property type="match status" value="2"/>
</dbReference>
<gene>
    <name evidence="3" type="ORF">MTR67_032469</name>
</gene>
<dbReference type="Proteomes" id="UP001234989">
    <property type="component" value="Chromosome 7"/>
</dbReference>
<dbReference type="InterPro" id="IPR015425">
    <property type="entry name" value="FH2_Formin"/>
</dbReference>
<dbReference type="PANTHER" id="PTHR23213:SF351">
    <property type="entry name" value="FORMIN-LIKE PROTEIN"/>
    <property type="match status" value="1"/>
</dbReference>
<dbReference type="InterPro" id="IPR027643">
    <property type="entry name" value="Formin-like_plant"/>
</dbReference>
<proteinExistence type="inferred from homology"/>
<dbReference type="InterPro" id="IPR042201">
    <property type="entry name" value="FH2_Formin_sf"/>
</dbReference>
<reference evidence="3" key="1">
    <citation type="submission" date="2023-08" db="EMBL/GenBank/DDBJ databases">
        <title>A de novo genome assembly of Solanum verrucosum Schlechtendal, a Mexican diploid species geographically isolated from the other diploid A-genome species in potato relatives.</title>
        <authorList>
            <person name="Hosaka K."/>
        </authorList>
    </citation>
    <scope>NUCLEOTIDE SEQUENCE</scope>
    <source>
        <tissue evidence="3">Young leaves</tissue>
    </source>
</reference>
<evidence type="ECO:0000259" key="2">
    <source>
        <dbReference type="Pfam" id="PF02181"/>
    </source>
</evidence>
<dbReference type="PANTHER" id="PTHR23213">
    <property type="entry name" value="FORMIN-RELATED"/>
    <property type="match status" value="1"/>
</dbReference>
<dbReference type="Pfam" id="PF02181">
    <property type="entry name" value="FH2"/>
    <property type="match status" value="1"/>
</dbReference>
<keyword evidence="4" id="KW-1185">Reference proteome</keyword>
<dbReference type="GO" id="GO:0045010">
    <property type="term" value="P:actin nucleation"/>
    <property type="evidence" value="ECO:0007669"/>
    <property type="project" value="InterPro"/>
</dbReference>
<protein>
    <recommendedName>
        <fullName evidence="2">FH2 domain-containing protein</fullName>
    </recommendedName>
</protein>
<evidence type="ECO:0000313" key="4">
    <source>
        <dbReference type="Proteomes" id="UP001234989"/>
    </source>
</evidence>
<dbReference type="AlphaFoldDB" id="A0AAF0U4H9"/>
<name>A0AAF0U4H9_SOLVR</name>
<feature type="domain" description="FH2" evidence="2">
    <location>
        <begin position="292"/>
        <end position="414"/>
    </location>
</feature>
<dbReference type="GO" id="GO:0051015">
    <property type="term" value="F:actin filament binding"/>
    <property type="evidence" value="ECO:0007669"/>
    <property type="project" value="InterPro"/>
</dbReference>
<comment type="similarity">
    <text evidence="1">Belongs to the formin-like family. Class-I subfamily.</text>
</comment>
<evidence type="ECO:0000256" key="1">
    <source>
        <dbReference type="ARBA" id="ARBA00025793"/>
    </source>
</evidence>